<dbReference type="GO" id="GO:0047223">
    <property type="term" value="F:beta-1,3-galactosyl-O-glycosyl-glycoprotein beta-1,3-N-acetylglucosaminyltransferase activity"/>
    <property type="evidence" value="ECO:0007669"/>
    <property type="project" value="TreeGrafter"/>
</dbReference>
<evidence type="ECO:0000256" key="11">
    <source>
        <dbReference type="ARBA" id="ARBA00023136"/>
    </source>
</evidence>
<keyword evidence="8 13" id="KW-0735">Signal-anchor</keyword>
<dbReference type="GO" id="GO:0016266">
    <property type="term" value="P:protein O-linked glycosylation via N-acetyl-galactosamine"/>
    <property type="evidence" value="ECO:0007669"/>
    <property type="project" value="TreeGrafter"/>
</dbReference>
<dbReference type="Proteomes" id="UP000192247">
    <property type="component" value="Unassembled WGS sequence"/>
</dbReference>
<evidence type="ECO:0000313" key="17">
    <source>
        <dbReference type="Proteomes" id="UP000192247"/>
    </source>
</evidence>
<evidence type="ECO:0000313" key="16">
    <source>
        <dbReference type="EMBL" id="OQR75456.1"/>
    </source>
</evidence>
<dbReference type="InParanoid" id="A0A1V9XPN8"/>
<comment type="pathway">
    <text evidence="2 13">Protein modification; protein glycosylation.</text>
</comment>
<keyword evidence="7 13" id="KW-0479">Metal-binding</keyword>
<evidence type="ECO:0000256" key="1">
    <source>
        <dbReference type="ARBA" id="ARBA00004323"/>
    </source>
</evidence>
<comment type="similarity">
    <text evidence="3 13">Belongs to the glycosyltransferase 13 family.</text>
</comment>
<dbReference type="OrthoDB" id="440755at2759"/>
<evidence type="ECO:0000256" key="10">
    <source>
        <dbReference type="ARBA" id="ARBA00023034"/>
    </source>
</evidence>
<feature type="domain" description="ILEI/PANDER" evidence="15">
    <location>
        <begin position="2"/>
        <end position="74"/>
    </location>
</feature>
<accession>A0A1V9XPN8</accession>
<proteinExistence type="inferred from homology"/>
<keyword evidence="12 13" id="KW-0464">Manganese</keyword>
<dbReference type="AlphaFoldDB" id="A0A1V9XPN8"/>
<keyword evidence="5" id="KW-0808">Transferase</keyword>
<evidence type="ECO:0000259" key="15">
    <source>
        <dbReference type="Pfam" id="PF15711"/>
    </source>
</evidence>
<dbReference type="GO" id="GO:0030145">
    <property type="term" value="F:manganese ion binding"/>
    <property type="evidence" value="ECO:0007669"/>
    <property type="project" value="UniProtKB-UniRule"/>
</dbReference>
<dbReference type="GO" id="GO:0000139">
    <property type="term" value="C:Golgi membrane"/>
    <property type="evidence" value="ECO:0007669"/>
    <property type="project" value="UniProtKB-SubCell"/>
</dbReference>
<dbReference type="Pfam" id="PF15711">
    <property type="entry name" value="ILEI"/>
    <property type="match status" value="1"/>
</dbReference>
<evidence type="ECO:0000256" key="9">
    <source>
        <dbReference type="ARBA" id="ARBA00022989"/>
    </source>
</evidence>
<comment type="cofactor">
    <cofactor evidence="13">
        <name>Mn(2+)</name>
        <dbReference type="ChEBI" id="CHEBI:29035"/>
    </cofactor>
    <text evidence="13">The cofactor is mostly bound to the substrate.</text>
</comment>
<dbReference type="EMBL" id="MNPL01006347">
    <property type="protein sequence ID" value="OQR75456.1"/>
    <property type="molecule type" value="Genomic_DNA"/>
</dbReference>
<dbReference type="EC" id="2.4.1.101" evidence="13"/>
<comment type="function">
    <text evidence="13">Initiates complex N-linked carbohydrate formation. Essential for the conversion of high-mannose to hybrid and complex N-glycans.</text>
</comment>
<dbReference type="Pfam" id="PF03071">
    <property type="entry name" value="GNT-I"/>
    <property type="match status" value="1"/>
</dbReference>
<feature type="compositionally biased region" description="Polar residues" evidence="14">
    <location>
        <begin position="439"/>
        <end position="451"/>
    </location>
</feature>
<dbReference type="InterPro" id="IPR039477">
    <property type="entry name" value="ILEI/PANDER_dom"/>
</dbReference>
<keyword evidence="17" id="KW-1185">Reference proteome</keyword>
<evidence type="ECO:0000256" key="6">
    <source>
        <dbReference type="ARBA" id="ARBA00022692"/>
    </source>
</evidence>
<organism evidence="16 17">
    <name type="scientific">Tropilaelaps mercedesae</name>
    <dbReference type="NCBI Taxonomy" id="418985"/>
    <lineage>
        <taxon>Eukaryota</taxon>
        <taxon>Metazoa</taxon>
        <taxon>Ecdysozoa</taxon>
        <taxon>Arthropoda</taxon>
        <taxon>Chelicerata</taxon>
        <taxon>Arachnida</taxon>
        <taxon>Acari</taxon>
        <taxon>Parasitiformes</taxon>
        <taxon>Mesostigmata</taxon>
        <taxon>Gamasina</taxon>
        <taxon>Dermanyssoidea</taxon>
        <taxon>Laelapidae</taxon>
        <taxon>Tropilaelaps</taxon>
    </lineage>
</organism>
<dbReference type="PROSITE" id="PS52031">
    <property type="entry name" value="GG_LECTIN"/>
    <property type="match status" value="1"/>
</dbReference>
<dbReference type="STRING" id="418985.A0A1V9XPN8"/>
<evidence type="ECO:0000256" key="5">
    <source>
        <dbReference type="ARBA" id="ARBA00022679"/>
    </source>
</evidence>
<feature type="compositionally biased region" description="Low complexity" evidence="14">
    <location>
        <begin position="452"/>
        <end position="462"/>
    </location>
</feature>
<evidence type="ECO:0000256" key="12">
    <source>
        <dbReference type="ARBA" id="ARBA00023211"/>
    </source>
</evidence>
<dbReference type="SUPFAM" id="SSF53448">
    <property type="entry name" value="Nucleotide-diphospho-sugar transferases"/>
    <property type="match status" value="1"/>
</dbReference>
<sequence>MAQRLFDTYSPHEDEMMAFFLNMVSDGRILIFALKDEGTFQMKAAARDLLRKLGSTKSQAIGWRDMWAMVCRKGIQADNRPSVIYGETYSKSPEFNAWGAPVYLKAEVPLVPLEDTQCSRWPDTPETSRRQAFCNHIEGYGSVCSCDSPAPLSFSPSPLAAPINNVSDVPVVIIASNRPHYLYRMLRTLLNTPGVNRSAVTVFIDGYFEEPLQVTRLLDVRGVQHTPIGVRNARVSQHYKASLTATFSMFPRAEFAIVIEEDLDVSPDFFSYFSQTVHLLREDPTLYCVSAWNDHGYEHSAQDPALLYRVDGMPGLGWLLKKSLYKKELEPHWPSADKLWDWDMWIRQPRVRQGRECVIPDISRTYHFGSQGINMNPYFQDMYFKKHAFNNFPDVKLRDVNSLKKDAYELELARLLRKAIPVDHSKSPCEPDFLPTAGSKLSNAPNGRQTTQPQSQPSHLHHLQQQQQQIQLQQQKAGLNHRPANPDVYVMYIRQDDNYSTWLEVARCLRIWDLDGRGFHKGLWRLFLNGYHLLVVQVPSSPYSYVK</sequence>
<comment type="catalytic activity">
    <reaction evidence="13">
        <text>N(4)-(alpha-D-Man-(1-&gt;3)-[alpha-D-Man-(1-&gt;3)-[alpha-D-Man-(1-&gt;6)]-alpha-D-Man-(1-&gt;6)]-beta-D-Man-(1-&gt;4)-beta-D-GlcNAc-(1-&gt;4)-beta-D-GlcNAc)-L-asparaginyl-[protein] (N-glucan mannose isomer 5A1,2) + UDP-N-acetyl-alpha-D-glucosamine = N(4)-{beta-D-GlcNAc-(1-&gt;2)-alpha-D-Man-(1-&gt;3)-[alpha-D-Man-(1-&gt;3)-[alpha-D-Man-(1-&gt;6)]-alpha-D-Man-(1-&gt;6)]-beta-D-Man-(1-&gt;4)-beta-D-GlcNAc-(1-&gt;4)-beta-D-GlcNAc}-L-asparaginyl-[protein] + UDP + H(+)</text>
        <dbReference type="Rhea" id="RHEA:11456"/>
        <dbReference type="Rhea" id="RHEA-COMP:14367"/>
        <dbReference type="Rhea" id="RHEA-COMP:14368"/>
        <dbReference type="ChEBI" id="CHEBI:15378"/>
        <dbReference type="ChEBI" id="CHEBI:57705"/>
        <dbReference type="ChEBI" id="CHEBI:58223"/>
        <dbReference type="ChEBI" id="CHEBI:59087"/>
        <dbReference type="ChEBI" id="CHEBI:60625"/>
        <dbReference type="EC" id="2.4.1.101"/>
    </reaction>
</comment>
<gene>
    <name evidence="16" type="ORF">BIW11_08410</name>
</gene>
<evidence type="ECO:0000256" key="2">
    <source>
        <dbReference type="ARBA" id="ARBA00004922"/>
    </source>
</evidence>
<keyword evidence="9" id="KW-1133">Transmembrane helix</keyword>
<protein>
    <recommendedName>
        <fullName evidence="13">Alpha-1,3-mannosyl-glycoprotein 2-beta-N-acetylglucosaminyltransferase</fullName>
        <shortName evidence="13">GNT-I</shortName>
        <shortName evidence="13">GlcNAc-T I</shortName>
        <ecNumber evidence="13">2.4.1.101</ecNumber>
    </recommendedName>
    <alternativeName>
        <fullName evidence="13">N-glycosyl-oligosaccharide-glycoprotein N-acetylglucosaminyltransferase I</fullName>
    </alternativeName>
</protein>
<dbReference type="Gene3D" id="3.90.550.10">
    <property type="entry name" value="Spore Coat Polysaccharide Biosynthesis Protein SpsA, Chain A"/>
    <property type="match status" value="1"/>
</dbReference>
<dbReference type="FunFam" id="3.90.550.10:FF:000252">
    <property type="entry name" value="Protein O-linked-mannose beta-1,2-N-acetylglucosaminyltransferase 1"/>
    <property type="match status" value="1"/>
</dbReference>
<name>A0A1V9XPN8_9ACAR</name>
<keyword evidence="11" id="KW-0472">Membrane</keyword>
<evidence type="ECO:0000256" key="14">
    <source>
        <dbReference type="SAM" id="MobiDB-lite"/>
    </source>
</evidence>
<dbReference type="GO" id="GO:0003827">
    <property type="term" value="F:alpha-1,3-mannosylglycoprotein 2-beta-N-acetylglucosaminyltransferase activity"/>
    <property type="evidence" value="ECO:0007669"/>
    <property type="project" value="UniProtKB-UniRule"/>
</dbReference>
<dbReference type="PANTHER" id="PTHR46396:SF1">
    <property type="entry name" value="PROTEIN O-LINKED-MANNOSE BETA-1,2-N-ACETYLGLUCOSAMINYLTRANSFERASE 1"/>
    <property type="match status" value="1"/>
</dbReference>
<evidence type="ECO:0000256" key="7">
    <source>
        <dbReference type="ARBA" id="ARBA00022723"/>
    </source>
</evidence>
<dbReference type="InterPro" id="IPR029044">
    <property type="entry name" value="Nucleotide-diphossugar_trans"/>
</dbReference>
<keyword evidence="6" id="KW-0812">Transmembrane</keyword>
<dbReference type="PANTHER" id="PTHR46396">
    <property type="entry name" value="PROTEIN O-LINKED-MANNOSE BETA-1,2-N-ACETYLGLUCOSAMINYLTRANSFERASE 1"/>
    <property type="match status" value="1"/>
</dbReference>
<keyword evidence="10 13" id="KW-0333">Golgi apparatus</keyword>
<comment type="subcellular location">
    <subcellularLocation>
        <location evidence="1 13">Golgi apparatus membrane</location>
        <topology evidence="1 13">Single-pass type II membrane protein</topology>
    </subcellularLocation>
</comment>
<keyword evidence="4 13" id="KW-0328">Glycosyltransferase</keyword>
<dbReference type="InterPro" id="IPR052463">
    <property type="entry name" value="O-linked_mannose_GnT"/>
</dbReference>
<evidence type="ECO:0000256" key="8">
    <source>
        <dbReference type="ARBA" id="ARBA00022968"/>
    </source>
</evidence>
<evidence type="ECO:0000256" key="4">
    <source>
        <dbReference type="ARBA" id="ARBA00022676"/>
    </source>
</evidence>
<feature type="region of interest" description="Disordered" evidence="14">
    <location>
        <begin position="427"/>
        <end position="462"/>
    </location>
</feature>
<reference evidence="16 17" key="1">
    <citation type="journal article" date="2017" name="Gigascience">
        <title>Draft genome of the honey bee ectoparasitic mite, Tropilaelaps mercedesae, is shaped by the parasitic life history.</title>
        <authorList>
            <person name="Dong X."/>
            <person name="Armstrong S.D."/>
            <person name="Xia D."/>
            <person name="Makepeace B.L."/>
            <person name="Darby A.C."/>
            <person name="Kadowaki T."/>
        </authorList>
    </citation>
    <scope>NUCLEOTIDE SEQUENCE [LARGE SCALE GENOMIC DNA]</scope>
    <source>
        <strain evidence="16">Wuxi-XJTLU</strain>
    </source>
</reference>
<evidence type="ECO:0000256" key="13">
    <source>
        <dbReference type="RuleBase" id="RU368119"/>
    </source>
</evidence>
<dbReference type="UniPathway" id="UPA00378"/>
<comment type="caution">
    <text evidence="16">The sequence shown here is derived from an EMBL/GenBank/DDBJ whole genome shotgun (WGS) entry which is preliminary data.</text>
</comment>
<dbReference type="InterPro" id="IPR004139">
    <property type="entry name" value="Glyco_trans_13"/>
</dbReference>
<evidence type="ECO:0000256" key="3">
    <source>
        <dbReference type="ARBA" id="ARBA00006492"/>
    </source>
</evidence>